<evidence type="ECO:0000256" key="2">
    <source>
        <dbReference type="ARBA" id="ARBA00022692"/>
    </source>
</evidence>
<dbReference type="InterPro" id="IPR031671">
    <property type="entry name" value="SMIM5/18/22"/>
</dbReference>
<keyword evidence="2 6" id="KW-0812">Transmembrane</keyword>
<evidence type="ECO:0000313" key="7">
    <source>
        <dbReference type="EMBL" id="KAG9342513.1"/>
    </source>
</evidence>
<protein>
    <submittedName>
        <fullName evidence="7">Uncharacterized protein</fullName>
    </submittedName>
</protein>
<accession>A0A8T2NNT7</accession>
<sequence length="638" mass="69681">MAVVAFKLSGVSTVFVSQQVPLQSSLRLSLIKPAAGGHSPQRPKGPEPTLGSQPFALLTEPRSISADCTLHLYSLRTASHPQTGFTGISSTAMHSRNKAPALGALNRRPAHLVLDPVYPEALLRGCSTEPSQSKWSISLPLNNSVCGRKQGSGGAWALFVNEQRGEGLGQSRCSSVSRAACHPERVIWAAGSGGEERPAFSLHPLRGSTQVCPHALSLHGSRTHVLTDRTAKAPRVLTLCALGLCMLFSGTIYVHRDALQDCGADSQPRAMGKHGSVRKSMLSSRAAIASPQKTEVSPSGAVLQERGRDWERQWARDSHLFLCRYSQWGAGAGVFQGVSWHHIQLDGLSLLSETLCLPPPHPIPHPPHPHSLPLTQPAQTLSARRRSRTVMSQGGLIHTRTEGADGQRRRNKILVKSDIMTGHNSSQPWPQAAPLTGVALQVQEVYPFHDGWNVACFVILLLFILTVVSLAALAFLYELLDCGCCAKDKTARELREEPGPFRSVMDRFRNRHTEVTRECNHLLFKAQLAQTGTVEVEETLEAENGTKRPFFTKHLINDTESHVNIPATHLVLNVYGNRPAGKEDKVLAVRNAYCSKDGSEGSLRFYDDDHTVFKAKGTPTRDMQHCTNWPVPSLMPSA</sequence>
<comment type="caution">
    <text evidence="7">The sequence shown here is derived from an EMBL/GenBank/DDBJ whole genome shotgun (WGS) entry which is preliminary data.</text>
</comment>
<feature type="transmembrane region" description="Helical" evidence="6">
    <location>
        <begin position="454"/>
        <end position="477"/>
    </location>
</feature>
<dbReference type="Pfam" id="PF15831">
    <property type="entry name" value="SMIM5_18_22"/>
    <property type="match status" value="1"/>
</dbReference>
<evidence type="ECO:0000256" key="5">
    <source>
        <dbReference type="SAM" id="MobiDB-lite"/>
    </source>
</evidence>
<gene>
    <name evidence="7" type="ORF">JZ751_016516</name>
</gene>
<evidence type="ECO:0000256" key="1">
    <source>
        <dbReference type="ARBA" id="ARBA00004167"/>
    </source>
</evidence>
<proteinExistence type="predicted"/>
<dbReference type="InterPro" id="IPR053081">
    <property type="entry name" value="SIM_Modulators"/>
</dbReference>
<evidence type="ECO:0000256" key="3">
    <source>
        <dbReference type="ARBA" id="ARBA00022989"/>
    </source>
</evidence>
<evidence type="ECO:0000313" key="8">
    <source>
        <dbReference type="Proteomes" id="UP000824540"/>
    </source>
</evidence>
<evidence type="ECO:0000256" key="6">
    <source>
        <dbReference type="SAM" id="Phobius"/>
    </source>
</evidence>
<keyword evidence="3 6" id="KW-1133">Transmembrane helix</keyword>
<feature type="region of interest" description="Disordered" evidence="5">
    <location>
        <begin position="33"/>
        <end position="53"/>
    </location>
</feature>
<dbReference type="PANTHER" id="PTHR36982">
    <property type="entry name" value="CLCA DOMAIN-CONTAINING PROTEIN"/>
    <property type="match status" value="1"/>
</dbReference>
<dbReference type="GO" id="GO:0016020">
    <property type="term" value="C:membrane"/>
    <property type="evidence" value="ECO:0007669"/>
    <property type="project" value="UniProtKB-SubCell"/>
</dbReference>
<dbReference type="CDD" id="cd20255">
    <property type="entry name" value="CASIMO1_SMIM22"/>
    <property type="match status" value="1"/>
</dbReference>
<evidence type="ECO:0000256" key="4">
    <source>
        <dbReference type="ARBA" id="ARBA00023136"/>
    </source>
</evidence>
<reference evidence="7" key="1">
    <citation type="thesis" date="2021" institute="BYU ScholarsArchive" country="Provo, UT, USA">
        <title>Applications of and Algorithms for Genome Assembly and Genomic Analyses with an Emphasis on Marine Teleosts.</title>
        <authorList>
            <person name="Pickett B.D."/>
        </authorList>
    </citation>
    <scope>NUCLEOTIDE SEQUENCE</scope>
    <source>
        <strain evidence="7">HI-2016</strain>
    </source>
</reference>
<dbReference type="EMBL" id="JAFBMS010000028">
    <property type="protein sequence ID" value="KAG9342513.1"/>
    <property type="molecule type" value="Genomic_DNA"/>
</dbReference>
<organism evidence="7 8">
    <name type="scientific">Albula glossodonta</name>
    <name type="common">roundjaw bonefish</name>
    <dbReference type="NCBI Taxonomy" id="121402"/>
    <lineage>
        <taxon>Eukaryota</taxon>
        <taxon>Metazoa</taxon>
        <taxon>Chordata</taxon>
        <taxon>Craniata</taxon>
        <taxon>Vertebrata</taxon>
        <taxon>Euteleostomi</taxon>
        <taxon>Actinopterygii</taxon>
        <taxon>Neopterygii</taxon>
        <taxon>Teleostei</taxon>
        <taxon>Albuliformes</taxon>
        <taxon>Albulidae</taxon>
        <taxon>Albula</taxon>
    </lineage>
</organism>
<dbReference type="Proteomes" id="UP000824540">
    <property type="component" value="Unassembled WGS sequence"/>
</dbReference>
<dbReference type="OrthoDB" id="9944050at2759"/>
<comment type="subcellular location">
    <subcellularLocation>
        <location evidence="1">Membrane</location>
        <topology evidence="1">Single-pass membrane protein</topology>
    </subcellularLocation>
</comment>
<feature type="compositionally biased region" description="Basic and acidic residues" evidence="5">
    <location>
        <begin position="399"/>
        <end position="408"/>
    </location>
</feature>
<keyword evidence="4 6" id="KW-0472">Membrane</keyword>
<dbReference type="PANTHER" id="PTHR36982:SF1">
    <property type="entry name" value="SMALL INTEGRAL MEMBRANE PROTEIN 18"/>
    <property type="match status" value="1"/>
</dbReference>
<dbReference type="AlphaFoldDB" id="A0A8T2NNT7"/>
<feature type="region of interest" description="Disordered" evidence="5">
    <location>
        <begin position="362"/>
        <end position="408"/>
    </location>
</feature>
<name>A0A8T2NNT7_9TELE</name>
<keyword evidence="8" id="KW-1185">Reference proteome</keyword>